<dbReference type="PROSITE" id="PS00455">
    <property type="entry name" value="AMP_BINDING"/>
    <property type="match status" value="1"/>
</dbReference>
<evidence type="ECO:0000256" key="7">
    <source>
        <dbReference type="ARBA" id="ARBA00022840"/>
    </source>
</evidence>
<evidence type="ECO:0000256" key="9">
    <source>
        <dbReference type="ARBA" id="ARBA00068526"/>
    </source>
</evidence>
<dbReference type="FunFam" id="3.40.50.12780:FF:000027">
    <property type="entry name" value="AASDH isoform 4"/>
    <property type="match status" value="1"/>
</dbReference>
<keyword evidence="6" id="KW-0276">Fatty acid metabolism</keyword>
<dbReference type="Proteomes" id="UP000664940">
    <property type="component" value="Unassembled WGS sequence"/>
</dbReference>
<dbReference type="InterPro" id="IPR042099">
    <property type="entry name" value="ANL_N_sf"/>
</dbReference>
<evidence type="ECO:0000256" key="4">
    <source>
        <dbReference type="ARBA" id="ARBA00022598"/>
    </source>
</evidence>
<comment type="similarity">
    <text evidence="1">Belongs to the ATP-dependent AMP-binding enzyme family.</text>
</comment>
<proteinExistence type="inferred from homology"/>
<evidence type="ECO:0000256" key="6">
    <source>
        <dbReference type="ARBA" id="ARBA00022832"/>
    </source>
</evidence>
<evidence type="ECO:0000256" key="3">
    <source>
        <dbReference type="ARBA" id="ARBA00022553"/>
    </source>
</evidence>
<organism evidence="12 13">
    <name type="scientific">Phyllostomus discolor</name>
    <name type="common">pale spear-nosed bat</name>
    <dbReference type="NCBI Taxonomy" id="89673"/>
    <lineage>
        <taxon>Eukaryota</taxon>
        <taxon>Metazoa</taxon>
        <taxon>Chordata</taxon>
        <taxon>Craniata</taxon>
        <taxon>Vertebrata</taxon>
        <taxon>Euteleostomi</taxon>
        <taxon>Mammalia</taxon>
        <taxon>Eutheria</taxon>
        <taxon>Laurasiatheria</taxon>
        <taxon>Chiroptera</taxon>
        <taxon>Yangochiroptera</taxon>
        <taxon>Phyllostomidae</taxon>
        <taxon>Phyllostominae</taxon>
        <taxon>Phyllostomus</taxon>
    </lineage>
</organism>
<keyword evidence="3" id="KW-0597">Phosphoprotein</keyword>
<evidence type="ECO:0000313" key="12">
    <source>
        <dbReference type="EMBL" id="KAF6128455.1"/>
    </source>
</evidence>
<comment type="caution">
    <text evidence="12">The sequence shown here is derived from an EMBL/GenBank/DDBJ whole genome shotgun (WGS) entry which is preliminary data.</text>
</comment>
<accession>A0A834EPE7</accession>
<keyword evidence="4" id="KW-0436">Ligase</keyword>
<dbReference type="GO" id="GO:0005524">
    <property type="term" value="F:ATP binding"/>
    <property type="evidence" value="ECO:0007669"/>
    <property type="project" value="UniProtKB-KW"/>
</dbReference>
<name>A0A834EPE7_9CHIR</name>
<dbReference type="InterPro" id="IPR020845">
    <property type="entry name" value="AMP-binding_CS"/>
</dbReference>
<dbReference type="InterPro" id="IPR052091">
    <property type="entry name" value="Beta-ala_Activ/Resist"/>
</dbReference>
<dbReference type="PANTHER" id="PTHR44394:SF1">
    <property type="entry name" value="BETA-ALANINE-ACTIVATING ENZYME"/>
    <property type="match status" value="1"/>
</dbReference>
<dbReference type="Pfam" id="PF00501">
    <property type="entry name" value="AMP-binding"/>
    <property type="match status" value="1"/>
</dbReference>
<dbReference type="InterPro" id="IPR000873">
    <property type="entry name" value="AMP-dep_synth/lig_dom"/>
</dbReference>
<keyword evidence="5" id="KW-0547">Nucleotide-binding</keyword>
<evidence type="ECO:0000256" key="2">
    <source>
        <dbReference type="ARBA" id="ARBA00022450"/>
    </source>
</evidence>
<evidence type="ECO:0000256" key="5">
    <source>
        <dbReference type="ARBA" id="ARBA00022741"/>
    </source>
</evidence>
<sequence length="407" mass="45453">MTLQELVHEAASIYSNKIAVCFDECNNQPPVYYTYKTLVNAASELSDFLLLHCDFQGIREIGLYCHPGVNVPSWILGILQLPAAYAPIDPDSPPALSTYFMKKCNLKYILVDKQQINKFRSSYETLLNTSETSTVEHNDLVLFRLHWKNAEVSWMLNDNKEECEKEKMTNSMSSENSSEGKSEELMDARLKHCLAYVLHTSGTTGIPKIVRVPHACIVPNIQHFRLLFEITQEDVLFLASPLTFDPSVVEIFVALSSGASLLIVPTAVKVFPSKLAAVLFSHHRVTVLQATPTLLRRFGSQLIKSTVLSASTSLRVLALGGEAFPSLTVLRGWREEGNRTQIFNVYGITEVSSWATFYRIPEKILNSTLKCELPVQLGCPLLGTVVEVRDTDGFRIQEGDGQVYLGC</sequence>
<dbReference type="PANTHER" id="PTHR44394">
    <property type="entry name" value="BETA-ALANINE-ACTIVATING ENZYME"/>
    <property type="match status" value="1"/>
</dbReference>
<dbReference type="GO" id="GO:0006631">
    <property type="term" value="P:fatty acid metabolic process"/>
    <property type="evidence" value="ECO:0007669"/>
    <property type="project" value="UniProtKB-KW"/>
</dbReference>
<dbReference type="AlphaFoldDB" id="A0A834EPE7"/>
<feature type="domain" description="AMP-dependent synthetase/ligase" evidence="11">
    <location>
        <begin position="9"/>
        <end position="396"/>
    </location>
</feature>
<keyword evidence="2" id="KW-0596">Phosphopantetheine</keyword>
<evidence type="ECO:0000313" key="13">
    <source>
        <dbReference type="Proteomes" id="UP000664940"/>
    </source>
</evidence>
<gene>
    <name evidence="12" type="ORF">HJG60_000023</name>
</gene>
<dbReference type="SUPFAM" id="SSF56801">
    <property type="entry name" value="Acetyl-CoA synthetase-like"/>
    <property type="match status" value="1"/>
</dbReference>
<evidence type="ECO:0000256" key="8">
    <source>
        <dbReference type="ARBA" id="ARBA00023098"/>
    </source>
</evidence>
<keyword evidence="8" id="KW-0443">Lipid metabolism</keyword>
<dbReference type="GO" id="GO:0016874">
    <property type="term" value="F:ligase activity"/>
    <property type="evidence" value="ECO:0007669"/>
    <property type="project" value="UniProtKB-KW"/>
</dbReference>
<evidence type="ECO:0000259" key="11">
    <source>
        <dbReference type="Pfam" id="PF00501"/>
    </source>
</evidence>
<evidence type="ECO:0000256" key="10">
    <source>
        <dbReference type="ARBA" id="ARBA00078906"/>
    </source>
</evidence>
<keyword evidence="7" id="KW-0067">ATP-binding</keyword>
<dbReference type="GO" id="GO:0043041">
    <property type="term" value="P:amino acid activation for nonribosomal peptide biosynthetic process"/>
    <property type="evidence" value="ECO:0007669"/>
    <property type="project" value="TreeGrafter"/>
</dbReference>
<reference evidence="12 13" key="1">
    <citation type="journal article" date="2020" name="Nature">
        <title>Six reference-quality genomes reveal evolution of bat adaptations.</title>
        <authorList>
            <person name="Jebb D."/>
            <person name="Huang Z."/>
            <person name="Pippel M."/>
            <person name="Hughes G.M."/>
            <person name="Lavrichenko K."/>
            <person name="Devanna P."/>
            <person name="Winkler S."/>
            <person name="Jermiin L.S."/>
            <person name="Skirmuntt E.C."/>
            <person name="Katzourakis A."/>
            <person name="Burkitt-Gray L."/>
            <person name="Ray D.A."/>
            <person name="Sullivan K.A.M."/>
            <person name="Roscito J.G."/>
            <person name="Kirilenko B.M."/>
            <person name="Davalos L.M."/>
            <person name="Corthals A.P."/>
            <person name="Power M.L."/>
            <person name="Jones G."/>
            <person name="Ransome R.D."/>
            <person name="Dechmann D.K.N."/>
            <person name="Locatelli A.G."/>
            <person name="Puechmaille S.J."/>
            <person name="Fedrigo O."/>
            <person name="Jarvis E.D."/>
            <person name="Hiller M."/>
            <person name="Vernes S.C."/>
            <person name="Myers E.W."/>
            <person name="Teeling E.C."/>
        </authorList>
    </citation>
    <scope>NUCLEOTIDE SEQUENCE [LARGE SCALE GENOMIC DNA]</scope>
    <source>
        <strain evidence="12">Bat1K_MPI-CBG_1</strain>
    </source>
</reference>
<evidence type="ECO:0000256" key="1">
    <source>
        <dbReference type="ARBA" id="ARBA00006432"/>
    </source>
</evidence>
<dbReference type="Gene3D" id="3.40.50.12780">
    <property type="entry name" value="N-terminal domain of ligase-like"/>
    <property type="match status" value="1"/>
</dbReference>
<dbReference type="EMBL" id="JABVXQ010000001">
    <property type="protein sequence ID" value="KAF6128455.1"/>
    <property type="molecule type" value="Genomic_DNA"/>
</dbReference>
<protein>
    <recommendedName>
        <fullName evidence="9">Beta-alanine-activating enzyme</fullName>
    </recommendedName>
    <alternativeName>
        <fullName evidence="10">Acyl-CoA synthetase family member 4</fullName>
    </alternativeName>
</protein>